<dbReference type="EMBL" id="UFXQ01000001">
    <property type="protein sequence ID" value="STC69062.1"/>
    <property type="molecule type" value="Genomic_DNA"/>
</dbReference>
<dbReference type="AlphaFoldDB" id="A0A376CLB1"/>
<evidence type="ECO:0000313" key="1">
    <source>
        <dbReference type="EMBL" id="STC69062.1"/>
    </source>
</evidence>
<proteinExistence type="predicted"/>
<dbReference type="Proteomes" id="UP000254467">
    <property type="component" value="Unassembled WGS sequence"/>
</dbReference>
<dbReference type="OrthoDB" id="4427822at2"/>
<name>A0A376CLB1_9CORY</name>
<keyword evidence="2" id="KW-1185">Reference proteome</keyword>
<sequence>MNAASYRHQLRIAEVCRSSGDITGCEQALLAFLDGTIPVADSFYLAEQEDVYTDVARALRDLMVLLREKNDYRAATTVAFRAVEFFGGQGSRISAVTPRARADMFSVAAQSLPDHTLRSQFFAMAADDYLQIGEITQAASALIGQSQALAQGRNFSQAHDVALAARDVALTADSLVAETWAVRQLSELFLIGGDLQASVGVIANFLDSSRSPLAPRDVLQARAQLTEVLMRRYMSTGNEEAALAARNDAAGLYRSIGAPDEAARLEGYH</sequence>
<protein>
    <submittedName>
        <fullName evidence="1">Uncharacterized protein</fullName>
    </submittedName>
</protein>
<gene>
    <name evidence="1" type="ORF">NCTC11862_00839</name>
</gene>
<dbReference type="RefSeq" id="WP_018582382.1">
    <property type="nucleotide sequence ID" value="NZ_LDYD01000003.1"/>
</dbReference>
<reference evidence="1 2" key="1">
    <citation type="submission" date="2018-06" db="EMBL/GenBank/DDBJ databases">
        <authorList>
            <consortium name="Pathogen Informatics"/>
            <person name="Doyle S."/>
        </authorList>
    </citation>
    <scope>NUCLEOTIDE SEQUENCE [LARGE SCALE GENOMIC DNA]</scope>
    <source>
        <strain evidence="1 2">NCTC11862</strain>
    </source>
</reference>
<evidence type="ECO:0000313" key="2">
    <source>
        <dbReference type="Proteomes" id="UP000254467"/>
    </source>
</evidence>
<organism evidence="1 2">
    <name type="scientific">Corynebacterium pilosum</name>
    <dbReference type="NCBI Taxonomy" id="35756"/>
    <lineage>
        <taxon>Bacteria</taxon>
        <taxon>Bacillati</taxon>
        <taxon>Actinomycetota</taxon>
        <taxon>Actinomycetes</taxon>
        <taxon>Mycobacteriales</taxon>
        <taxon>Corynebacteriaceae</taxon>
        <taxon>Corynebacterium</taxon>
    </lineage>
</organism>
<accession>A0A376CLB1</accession>